<keyword evidence="6" id="KW-1185">Reference proteome</keyword>
<organism evidence="5 6">
    <name type="scientific">Candidatus Vagococcus giribetii</name>
    <dbReference type="NCBI Taxonomy" id="2230876"/>
    <lineage>
        <taxon>Bacteria</taxon>
        <taxon>Bacillati</taxon>
        <taxon>Bacillota</taxon>
        <taxon>Bacilli</taxon>
        <taxon>Lactobacillales</taxon>
        <taxon>Enterococcaceae</taxon>
        <taxon>Vagococcus</taxon>
    </lineage>
</organism>
<name>A0ABS3HX44_9ENTE</name>
<dbReference type="Pfam" id="PF13102">
    <property type="entry name" value="Phage_int_SAM_5"/>
    <property type="match status" value="1"/>
</dbReference>
<keyword evidence="3" id="KW-0233">DNA recombination</keyword>
<gene>
    <name evidence="5" type="ORF">DOK76_12670</name>
</gene>
<dbReference type="Gene3D" id="1.10.443.10">
    <property type="entry name" value="Intergrase catalytic core"/>
    <property type="match status" value="1"/>
</dbReference>
<dbReference type="InterPro" id="IPR050090">
    <property type="entry name" value="Tyrosine_recombinase_XerCD"/>
</dbReference>
<reference evidence="5 6" key="1">
    <citation type="submission" date="2021-03" db="EMBL/GenBank/DDBJ databases">
        <title>Enterococcal diversity collection.</title>
        <authorList>
            <person name="Gilmore M.S."/>
            <person name="Schwartzman J."/>
            <person name="Van Tyne D."/>
            <person name="Martin M."/>
            <person name="Earl A.M."/>
            <person name="Manson A.L."/>
            <person name="Straub T."/>
            <person name="Salamzade R."/>
            <person name="Saavedra J."/>
            <person name="Lebreton F."/>
            <person name="Prichula J."/>
            <person name="Schaufler K."/>
            <person name="Gaca A."/>
            <person name="Sgardioli B."/>
            <person name="Wagenaar J."/>
            <person name="Strong T."/>
        </authorList>
    </citation>
    <scope>NUCLEOTIDE SEQUENCE [LARGE SCALE GENOMIC DNA]</scope>
    <source>
        <strain evidence="5 6">DIV0080</strain>
    </source>
</reference>
<dbReference type="InterPro" id="IPR025269">
    <property type="entry name" value="SAM-like_dom"/>
</dbReference>
<comment type="similarity">
    <text evidence="1">Belongs to the 'phage' integrase family.</text>
</comment>
<comment type="caution">
    <text evidence="5">The sequence shown here is derived from an EMBL/GenBank/DDBJ whole genome shotgun (WGS) entry which is preliminary data.</text>
</comment>
<evidence type="ECO:0000256" key="3">
    <source>
        <dbReference type="ARBA" id="ARBA00023172"/>
    </source>
</evidence>
<dbReference type="PROSITE" id="PS51898">
    <property type="entry name" value="TYR_RECOMBINASE"/>
    <property type="match status" value="1"/>
</dbReference>
<evidence type="ECO:0000256" key="2">
    <source>
        <dbReference type="ARBA" id="ARBA00023125"/>
    </source>
</evidence>
<dbReference type="InterPro" id="IPR011010">
    <property type="entry name" value="DNA_brk_join_enz"/>
</dbReference>
<dbReference type="PANTHER" id="PTHR30349">
    <property type="entry name" value="PHAGE INTEGRASE-RELATED"/>
    <property type="match status" value="1"/>
</dbReference>
<protein>
    <submittedName>
        <fullName evidence="5">Site-specific integrase</fullName>
    </submittedName>
</protein>
<accession>A0ABS3HX44</accession>
<dbReference type="SUPFAM" id="SSF56349">
    <property type="entry name" value="DNA breaking-rejoining enzymes"/>
    <property type="match status" value="1"/>
</dbReference>
<dbReference type="PANTHER" id="PTHR30349:SF64">
    <property type="entry name" value="PROPHAGE INTEGRASE INTD-RELATED"/>
    <property type="match status" value="1"/>
</dbReference>
<dbReference type="InterPro" id="IPR013762">
    <property type="entry name" value="Integrase-like_cat_sf"/>
</dbReference>
<dbReference type="RefSeq" id="WP_206968328.1">
    <property type="nucleotide sequence ID" value="NZ_JAFLVX010000041.1"/>
</dbReference>
<evidence type="ECO:0000256" key="1">
    <source>
        <dbReference type="ARBA" id="ARBA00008857"/>
    </source>
</evidence>
<evidence type="ECO:0000313" key="6">
    <source>
        <dbReference type="Proteomes" id="UP000664857"/>
    </source>
</evidence>
<sequence>MAEPKKNPKTGKWTIIIRYKNPITNDWETKQYTCDTKKECKQKEIELRARLINSQVIEDVNLIEFYHTWMDTFKRGKVSNSRMNKIELVGRNLETFFGNKQTLRGINKLNYQKFLNWLGNEKPNGLGLATETVENRHAIVRSMFLEAHDMGYINLNPTRGVKITGQNVTKLRAKTLSFDDILIVKEAILAFKEITVKYFLLTQIYTGARYQEVAALTWDDVLFENRQINIDKAYEYAGVRNFKEPKSPAGYRKIDVSQQLMEHLKIHKNRIDNLVKSKKIRNKFNLVFPNERDSYPISNSYVNRTLVELCERLEIDRISSHTFRHARTDFLILSGADPLYIKNQIGHEDITTTMKHYAQMNEDLREKNKKLLETYFKGEI</sequence>
<dbReference type="InterPro" id="IPR010998">
    <property type="entry name" value="Integrase_recombinase_N"/>
</dbReference>
<dbReference type="CDD" id="cd01189">
    <property type="entry name" value="INT_ICEBs1_C_like"/>
    <property type="match status" value="1"/>
</dbReference>
<dbReference type="Pfam" id="PF00589">
    <property type="entry name" value="Phage_integrase"/>
    <property type="match status" value="1"/>
</dbReference>
<dbReference type="Proteomes" id="UP000664857">
    <property type="component" value="Unassembled WGS sequence"/>
</dbReference>
<evidence type="ECO:0000259" key="4">
    <source>
        <dbReference type="PROSITE" id="PS51898"/>
    </source>
</evidence>
<feature type="domain" description="Tyr recombinase" evidence="4">
    <location>
        <begin position="171"/>
        <end position="370"/>
    </location>
</feature>
<dbReference type="InterPro" id="IPR002104">
    <property type="entry name" value="Integrase_catalytic"/>
</dbReference>
<keyword evidence="2" id="KW-0238">DNA-binding</keyword>
<evidence type="ECO:0000313" key="5">
    <source>
        <dbReference type="EMBL" id="MBO0477920.1"/>
    </source>
</evidence>
<proteinExistence type="inferred from homology"/>
<dbReference type="EMBL" id="JAFLVX010000041">
    <property type="protein sequence ID" value="MBO0477920.1"/>
    <property type="molecule type" value="Genomic_DNA"/>
</dbReference>
<dbReference type="Gene3D" id="1.10.150.130">
    <property type="match status" value="1"/>
</dbReference>